<dbReference type="GO" id="GO:0005737">
    <property type="term" value="C:cytoplasm"/>
    <property type="evidence" value="ECO:0007669"/>
    <property type="project" value="TreeGrafter"/>
</dbReference>
<sequence>MEQLREKTITKKRRKVQQNTPTAGQTHSKFVREPTIAQIKQDAANDSEDVSSCDEVVPISEENEPVVQIAESSEHDVISSSTPEKEMIICPDMPTAKEETDIERENFERLLNSNKDILNAIKLSDVPSIETVNVRNPSDYLIDTSVKKDPVIVIKPFTEGQLNALYSNTELDTLEIFINQYIDAELKGLAIKKHPLYELLSHYLRVSEKITGNNLELDQFRCEYKALENELWTIETATVLGKGVCQDGVTVTATQTYNKSIFHRSVFQSMVRILVNIRKLVYENHTLYSYSAQEVQMQIELYLHQVITNCLTVAQLNAEAPVALTLQAEPPHLKPYISEVRICISVLFAFQRKLIRESDFVRETRKWLTYLVAVLLRVANYQDHLFILSHVLRCPAGISTWASNYIQLPLTMETQESPFSNYQIHHILTILAALLSPVRAREQFLEDIAQGREMASDALWVMVDSEGEEDDDSTGTSLKENDLVALLNQLPLDDMFRSILLVKKRDFKDTLNPNDITENHILRLLAFSSVLLRIIHRGMKIYSQPRYNQFSKRLSRFIRHITQYATDLWELFLKMHTLDDKAMLQRLQVEYDSFFLRAIYSLYSSQKLGAWQFLAVIPYNMVTLKVLWKIFYFLHGIDTKAEFILDMSDQTDYSAKIWEDELRIQFEEKLSSLEDAETYYLLNTFANMALARTEVDMEFIQTAMIDLLKIGFINQTTQDSCSKSSRILLTHITSKYPHLLSDILKEVKDHIDEIGSLALYLYEDLPLSVWKVADCDIEIFSKLLLNAATTNDSKLSRMILSRLNWEEIPYDIHCNVALLVVAATFHEPAIEPWGWQTILRLKLHINDKAFKEIGRVEDVDNYDVLKKGIREQHPLASFVAILMTTWGHLIPLIGSKGLPLLSFIQTHQKHEAVLFALYQIVPMFIESQECLINCEKFQEILLNLLNADRGYIYMAKSLVYAQNETVLQQFGNMVETQIVNYSFYGLESPRLLVRLWMNSLVSIAGWYKDMGAMYLLDVIIKTAFLNADCIEVVYHILREQHQASSPLESGGAITSLFKWVTNSPTSNGTLLSSALSNYTWLAYMMIAIEFDERELHTGLWNEILVQLSRQTGKISVDQAIRKAASNLNLPPFTSGYLTIYRWAQQALDTPLDHPLLPLMWQRFFTLYLARISASSIDKSCVGERFFDGIVNFSFMKKIKRRLQETVDYFQSKLDLKDEDNEEIGKKVFHKACHGVFRAFLLWLEEPRLQENTILLKDLPSQYEAELLGRILQGSTAPWYEFLDYDRMKVEQQIAIRSWRIANFREKKNINRPLINAGSRVESDDPLERILRRLSSYDCPRRPPIMDMSDPLVPKVEFGNRSEMFKSLEQCFKTFKRFARNYHVKQSEHKSLDSAYKDLAPQLYRSVLNKMKKIVPCKGKNQAVHCSGAAVIVLEMQEARINERIDHQIQTNRSNYESLLTTVLQPCSICLCSAAVTLQQTIKILQSQLRCNPASAEMGVELFYYILSQINDETNSYPPTKTLFSCCLEKLGQSHIYGIEYEMPRLLNKILKEPDLGGHLAPHFSPKNVGSSNLLLMYNTICKEIGSKYDVAFALLSKFDIETWLNAKNPVLAQKSSFIEYVIAALTSLGLEPPMEAFTLHGLYKKHLLIILEHQFPEHYGEVLMYLLKASSGSPESNLLAISVWMDVLNFLAKPATVDLKAPLREQLRNYAQYQKVLHNQQLTETAEMLARHFTQERLQYGLYGLYPKCRSYMDVFVLFLGMVGHGVVTSTFNAHQDLSGSQLCEKIWPHLREVFTPWLVPYSMQNLKENMASWIQQLADDRQVLLPWISADTNFAQKMLNVFRECILFVLHMIPGSGSILNLFWQWYVSSYAHNSVKDHILIPVHQTFLSFPWNNFWPSMIDVELMLRIVDQYLPECHAFLGHIFVVIPWAEWLKNFYNAPPQIKLRVYQCLINLIVKLSNEPNVKKNHAERAKSLLVQAENFDWDILEAPLYQHVMDWYVMSCDSAVIFKTDPLDLDYRVLNFLKTVSTSNSATPIQDNLNKRLIFVKTYVKLLSVYINRHRTNVPRKGQEIYTLITKQLNELEYTTASEENMTALLTELLCVLNIDDIKEPALKAVSKWAGAKCGDTITIRSLLKSLGIAVKNYENLAEVLEATICSYFVNAVTNEFEPSWAEVSSLLNLSVTRQSELEQMLLVKGAILTLNAILLQRISKGVDNEAVIKQTLDWLCNMKPSGTTESKIPLIWLNLLDLIIKHVDKNEIFCAVVLHKFSQILLEIAEERATSRWGRGLLSAIGLSKQDDTSIDFKFLCKALAGYILAQLPEPKGESRTIRKSANAPCKVGQPGGNTECVKILMGLDFGHSQGKIKECAEAALRQIQDPNNSLHSAKRFIKLFVVQFYTRPYIIDMG</sequence>
<keyword evidence="3" id="KW-0175">Coiled coil</keyword>
<accession>A0A9P0JNN3</accession>
<evidence type="ECO:0000256" key="3">
    <source>
        <dbReference type="SAM" id="Coils"/>
    </source>
</evidence>
<dbReference type="Pfam" id="PF26103">
    <property type="entry name" value="TPR_Epg5"/>
    <property type="match status" value="1"/>
</dbReference>
<dbReference type="GO" id="GO:0097352">
    <property type="term" value="P:autophagosome maturation"/>
    <property type="evidence" value="ECO:0007669"/>
    <property type="project" value="TreeGrafter"/>
</dbReference>
<dbReference type="InterPro" id="IPR051436">
    <property type="entry name" value="Autophagy-related_EPG5"/>
</dbReference>
<comment type="similarity">
    <text evidence="1">Belongs to the EPG5 family.</text>
</comment>
<dbReference type="EMBL" id="CAKOFQ010006668">
    <property type="protein sequence ID" value="CAH1956913.1"/>
    <property type="molecule type" value="Genomic_DNA"/>
</dbReference>
<evidence type="ECO:0000259" key="5">
    <source>
        <dbReference type="Pfam" id="PF26103"/>
    </source>
</evidence>
<feature type="domain" description="Epg5-like central TPR repeats" evidence="5">
    <location>
        <begin position="1539"/>
        <end position="1931"/>
    </location>
</feature>
<dbReference type="InterPro" id="IPR059030">
    <property type="entry name" value="TPR_Epg5_mid"/>
</dbReference>
<proteinExistence type="inferred from homology"/>
<dbReference type="Pfam" id="PF26573">
    <property type="entry name" value="TPR_Epg5_2"/>
    <property type="match status" value="1"/>
</dbReference>
<gene>
    <name evidence="7" type="ORF">ACAOBT_LOCUS1795</name>
</gene>
<keyword evidence="2" id="KW-0072">Autophagy</keyword>
<dbReference type="PANTHER" id="PTHR31139">
    <property type="entry name" value="ECTOPIC P GRANULES PROTEIN 5 HOMOLOG"/>
    <property type="match status" value="1"/>
</dbReference>
<evidence type="ECO:0000256" key="4">
    <source>
        <dbReference type="SAM" id="MobiDB-lite"/>
    </source>
</evidence>
<protein>
    <recommendedName>
        <fullName evidence="9">Ectopic P granules protein 5 homolog</fullName>
    </recommendedName>
</protein>
<keyword evidence="8" id="KW-1185">Reference proteome</keyword>
<dbReference type="OrthoDB" id="75419at2759"/>
<evidence type="ECO:0000256" key="2">
    <source>
        <dbReference type="ARBA" id="ARBA00023006"/>
    </source>
</evidence>
<evidence type="ECO:0000259" key="6">
    <source>
        <dbReference type="Pfam" id="PF26573"/>
    </source>
</evidence>
<feature type="region of interest" description="Disordered" evidence="4">
    <location>
        <begin position="1"/>
        <end position="32"/>
    </location>
</feature>
<feature type="coiled-coil region" evidence="3">
    <location>
        <begin position="210"/>
        <end position="237"/>
    </location>
</feature>
<name>A0A9P0JNN3_ACAOB</name>
<evidence type="ECO:0000256" key="1">
    <source>
        <dbReference type="ARBA" id="ARBA00010948"/>
    </source>
</evidence>
<dbReference type="InterPro" id="IPR058750">
    <property type="entry name" value="TPR_Epg5"/>
</dbReference>
<reference evidence="7" key="1">
    <citation type="submission" date="2022-03" db="EMBL/GenBank/DDBJ databases">
        <authorList>
            <person name="Sayadi A."/>
        </authorList>
    </citation>
    <scope>NUCLEOTIDE SEQUENCE</scope>
</reference>
<evidence type="ECO:0008006" key="9">
    <source>
        <dbReference type="Google" id="ProtNLM"/>
    </source>
</evidence>
<evidence type="ECO:0000313" key="8">
    <source>
        <dbReference type="Proteomes" id="UP001152888"/>
    </source>
</evidence>
<feature type="domain" description="Epg5-like TPR" evidence="6">
    <location>
        <begin position="1094"/>
        <end position="1283"/>
    </location>
</feature>
<evidence type="ECO:0000313" key="7">
    <source>
        <dbReference type="EMBL" id="CAH1956913.1"/>
    </source>
</evidence>
<feature type="compositionally biased region" description="Polar residues" evidence="4">
    <location>
        <begin position="17"/>
        <end position="28"/>
    </location>
</feature>
<organism evidence="7 8">
    <name type="scientific">Acanthoscelides obtectus</name>
    <name type="common">Bean weevil</name>
    <name type="synonym">Bruchus obtectus</name>
    <dbReference type="NCBI Taxonomy" id="200917"/>
    <lineage>
        <taxon>Eukaryota</taxon>
        <taxon>Metazoa</taxon>
        <taxon>Ecdysozoa</taxon>
        <taxon>Arthropoda</taxon>
        <taxon>Hexapoda</taxon>
        <taxon>Insecta</taxon>
        <taxon>Pterygota</taxon>
        <taxon>Neoptera</taxon>
        <taxon>Endopterygota</taxon>
        <taxon>Coleoptera</taxon>
        <taxon>Polyphaga</taxon>
        <taxon>Cucujiformia</taxon>
        <taxon>Chrysomeloidea</taxon>
        <taxon>Chrysomelidae</taxon>
        <taxon>Bruchinae</taxon>
        <taxon>Bruchini</taxon>
        <taxon>Acanthoscelides</taxon>
    </lineage>
</organism>
<dbReference type="PANTHER" id="PTHR31139:SF4">
    <property type="entry name" value="ECTOPIC P GRANULES PROTEIN 5 HOMOLOG"/>
    <property type="match status" value="1"/>
</dbReference>
<comment type="caution">
    <text evidence="7">The sequence shown here is derived from an EMBL/GenBank/DDBJ whole genome shotgun (WGS) entry which is preliminary data.</text>
</comment>
<dbReference type="Proteomes" id="UP001152888">
    <property type="component" value="Unassembled WGS sequence"/>
</dbReference>